<dbReference type="PROSITE" id="PS01124">
    <property type="entry name" value="HTH_ARAC_FAMILY_2"/>
    <property type="match status" value="1"/>
</dbReference>
<dbReference type="RefSeq" id="WP_116065828.1">
    <property type="nucleotide sequence ID" value="NZ_QRDZ01000059.1"/>
</dbReference>
<dbReference type="InterPro" id="IPR037923">
    <property type="entry name" value="HTH-like"/>
</dbReference>
<evidence type="ECO:0000256" key="1">
    <source>
        <dbReference type="ARBA" id="ARBA00023015"/>
    </source>
</evidence>
<dbReference type="InterPro" id="IPR050204">
    <property type="entry name" value="AraC_XylS_family_regulators"/>
</dbReference>
<dbReference type="EMBL" id="QRDZ01000059">
    <property type="protein sequence ID" value="RED51969.1"/>
    <property type="molecule type" value="Genomic_DNA"/>
</dbReference>
<dbReference type="SUPFAM" id="SSF46689">
    <property type="entry name" value="Homeodomain-like"/>
    <property type="match status" value="2"/>
</dbReference>
<dbReference type="OrthoDB" id="9813413at2"/>
<dbReference type="CDD" id="cd06986">
    <property type="entry name" value="cupin_MmsR-like_N"/>
    <property type="match status" value="1"/>
</dbReference>
<dbReference type="GO" id="GO:0003700">
    <property type="term" value="F:DNA-binding transcription factor activity"/>
    <property type="evidence" value="ECO:0007669"/>
    <property type="project" value="InterPro"/>
</dbReference>
<dbReference type="AlphaFoldDB" id="A0A3D9HR91"/>
<name>A0A3D9HR91_9BACL</name>
<dbReference type="Proteomes" id="UP000256977">
    <property type="component" value="Unassembled WGS sequence"/>
</dbReference>
<dbReference type="InterPro" id="IPR003313">
    <property type="entry name" value="AraC-bd"/>
</dbReference>
<keyword evidence="1" id="KW-0805">Transcription regulation</keyword>
<protein>
    <submittedName>
        <fullName evidence="5">AraC-like DNA-binding protein</fullName>
    </submittedName>
</protein>
<dbReference type="SMART" id="SM00342">
    <property type="entry name" value="HTH_ARAC"/>
    <property type="match status" value="1"/>
</dbReference>
<dbReference type="GO" id="GO:0043565">
    <property type="term" value="F:sequence-specific DNA binding"/>
    <property type="evidence" value="ECO:0007669"/>
    <property type="project" value="InterPro"/>
</dbReference>
<reference evidence="5 6" key="1">
    <citation type="submission" date="2018-07" db="EMBL/GenBank/DDBJ databases">
        <title>Genomic Encyclopedia of Type Strains, Phase III (KMG-III): the genomes of soil and plant-associated and newly described type strains.</title>
        <authorList>
            <person name="Whitman W."/>
        </authorList>
    </citation>
    <scope>NUCLEOTIDE SEQUENCE [LARGE SCALE GENOMIC DNA]</scope>
    <source>
        <strain evidence="5 6">CECT 7287</strain>
    </source>
</reference>
<keyword evidence="2 5" id="KW-0238">DNA-binding</keyword>
<comment type="caution">
    <text evidence="5">The sequence shown here is derived from an EMBL/GenBank/DDBJ whole genome shotgun (WGS) entry which is preliminary data.</text>
</comment>
<dbReference type="Pfam" id="PF12833">
    <property type="entry name" value="HTH_18"/>
    <property type="match status" value="1"/>
</dbReference>
<dbReference type="InterPro" id="IPR009057">
    <property type="entry name" value="Homeodomain-like_sf"/>
</dbReference>
<dbReference type="Gene3D" id="2.60.120.280">
    <property type="entry name" value="Regulatory protein AraC"/>
    <property type="match status" value="1"/>
</dbReference>
<evidence type="ECO:0000313" key="6">
    <source>
        <dbReference type="Proteomes" id="UP000256977"/>
    </source>
</evidence>
<sequence length="290" mass="32089">MNPDHDDYSVAFNPSPSAAELTVLFSGEAQPISLHKMGPTIHDYYLIHTVLSGYGDFMIRGTSYRCGAGDSFVIFPDELFWYQADEASPWRYAWFAFNGPGAAAALEAIGVSPESPVVPGSLNPHVRNAYAQLRRCFDTSLSPELSNLEAEGWLRLLLHQLGAARAKKRLAAPAPADSDHAVKQALQYLTLQFAQPISVSHMASMFGYHRTHLCKLFKQATGMSPMQYLLQIRMQRAELLLASSMTIEQVASSVGYGDALYFSKKFHAWSGFSPTEYRKQLRKVSADGGE</sequence>
<dbReference type="SUPFAM" id="SSF51215">
    <property type="entry name" value="Regulatory protein AraC"/>
    <property type="match status" value="1"/>
</dbReference>
<keyword evidence="6" id="KW-1185">Reference proteome</keyword>
<evidence type="ECO:0000256" key="2">
    <source>
        <dbReference type="ARBA" id="ARBA00023125"/>
    </source>
</evidence>
<dbReference type="Gene3D" id="1.10.10.60">
    <property type="entry name" value="Homeodomain-like"/>
    <property type="match status" value="2"/>
</dbReference>
<dbReference type="PANTHER" id="PTHR46796">
    <property type="entry name" value="HTH-TYPE TRANSCRIPTIONAL ACTIVATOR RHAS-RELATED"/>
    <property type="match status" value="1"/>
</dbReference>
<dbReference type="InterPro" id="IPR018060">
    <property type="entry name" value="HTH_AraC"/>
</dbReference>
<proteinExistence type="predicted"/>
<evidence type="ECO:0000313" key="5">
    <source>
        <dbReference type="EMBL" id="RED51969.1"/>
    </source>
</evidence>
<evidence type="ECO:0000259" key="4">
    <source>
        <dbReference type="PROSITE" id="PS01124"/>
    </source>
</evidence>
<feature type="domain" description="HTH araC/xylS-type" evidence="4">
    <location>
        <begin position="183"/>
        <end position="280"/>
    </location>
</feature>
<organism evidence="5 6">
    <name type="scientific">Cohnella phaseoli</name>
    <dbReference type="NCBI Taxonomy" id="456490"/>
    <lineage>
        <taxon>Bacteria</taxon>
        <taxon>Bacillati</taxon>
        <taxon>Bacillota</taxon>
        <taxon>Bacilli</taxon>
        <taxon>Bacillales</taxon>
        <taxon>Paenibacillaceae</taxon>
        <taxon>Cohnella</taxon>
    </lineage>
</organism>
<keyword evidence="3" id="KW-0804">Transcription</keyword>
<accession>A0A3D9HR91</accession>
<dbReference type="Pfam" id="PF02311">
    <property type="entry name" value="AraC_binding"/>
    <property type="match status" value="1"/>
</dbReference>
<evidence type="ECO:0000256" key="3">
    <source>
        <dbReference type="ARBA" id="ARBA00023163"/>
    </source>
</evidence>
<gene>
    <name evidence="5" type="ORF">DFP98_15918</name>
</gene>